<accession>A0A2A6CBX2</accession>
<reference evidence="1" key="2">
    <citation type="submission" date="2022-06" db="UniProtKB">
        <authorList>
            <consortium name="EnsemblMetazoa"/>
        </authorList>
    </citation>
    <scope>IDENTIFICATION</scope>
    <source>
        <strain evidence="1">PS312</strain>
    </source>
</reference>
<keyword evidence="2" id="KW-1185">Reference proteome</keyword>
<dbReference type="EnsemblMetazoa" id="PPA07599.1">
    <property type="protein sequence ID" value="PPA07599.1"/>
    <property type="gene ID" value="WBGene00097153"/>
</dbReference>
<proteinExistence type="predicted"/>
<evidence type="ECO:0000313" key="2">
    <source>
        <dbReference type="Proteomes" id="UP000005239"/>
    </source>
</evidence>
<dbReference type="PROSITE" id="PS50157">
    <property type="entry name" value="ZINC_FINGER_C2H2_2"/>
    <property type="match status" value="1"/>
</dbReference>
<reference evidence="2" key="1">
    <citation type="journal article" date="2008" name="Nat. Genet.">
        <title>The Pristionchus pacificus genome provides a unique perspective on nematode lifestyle and parasitism.</title>
        <authorList>
            <person name="Dieterich C."/>
            <person name="Clifton S.W."/>
            <person name="Schuster L.N."/>
            <person name="Chinwalla A."/>
            <person name="Delehaunty K."/>
            <person name="Dinkelacker I."/>
            <person name="Fulton L."/>
            <person name="Fulton R."/>
            <person name="Godfrey J."/>
            <person name="Minx P."/>
            <person name="Mitreva M."/>
            <person name="Roeseler W."/>
            <person name="Tian H."/>
            <person name="Witte H."/>
            <person name="Yang S.P."/>
            <person name="Wilson R.K."/>
            <person name="Sommer R.J."/>
        </authorList>
    </citation>
    <scope>NUCLEOTIDE SEQUENCE [LARGE SCALE GENOMIC DNA]</scope>
    <source>
        <strain evidence="2">PS312</strain>
    </source>
</reference>
<sequence length="338" mass="38425">MPALFLFSALMISLTSCRAPCVTITLLFSFQRPLCRSVSTELVKALKELKCMCGKIFSNTNLPVIAYCGHYVCASHEKEVLDNDTLFKCKLCSKVTNPYPNSFLHDLALEDFYTAIKEKGYLCQECGKCHPRENSVYSQKNTLQGKKPFLCVWCAVKDNNFKKYDVRSIGDEAMEEVEVNMDLCSIDRTRPSGWSLFECGICNNSMLLDHDNKHWTKSIVHLRCNHIIHKGCSGDMKRNIICTLCDSETAKLDLQERKSHALGYFRNLSPDVYFYFDCMIHGKCLQKHPASNTLPFAEVKVCVWCHLEYLEDARLEKVKQKKGSTAKQNKGSTACTLA</sequence>
<accession>A0A8R1U7L0</accession>
<gene>
    <name evidence="1" type="primary">WBGene00097153</name>
</gene>
<dbReference type="Proteomes" id="UP000005239">
    <property type="component" value="Unassembled WGS sequence"/>
</dbReference>
<dbReference type="AlphaFoldDB" id="A0A2A6CBX2"/>
<evidence type="ECO:0000313" key="1">
    <source>
        <dbReference type="EnsemblMetazoa" id="PPA07599.1"/>
    </source>
</evidence>
<organism evidence="1 2">
    <name type="scientific">Pristionchus pacificus</name>
    <name type="common">Parasitic nematode worm</name>
    <dbReference type="NCBI Taxonomy" id="54126"/>
    <lineage>
        <taxon>Eukaryota</taxon>
        <taxon>Metazoa</taxon>
        <taxon>Ecdysozoa</taxon>
        <taxon>Nematoda</taxon>
        <taxon>Chromadorea</taxon>
        <taxon>Rhabditida</taxon>
        <taxon>Rhabditina</taxon>
        <taxon>Diplogasteromorpha</taxon>
        <taxon>Diplogasteroidea</taxon>
        <taxon>Neodiplogasteridae</taxon>
        <taxon>Pristionchus</taxon>
    </lineage>
</organism>
<dbReference type="InterPro" id="IPR013087">
    <property type="entry name" value="Znf_C2H2_type"/>
</dbReference>
<protein>
    <submittedName>
        <fullName evidence="1">C2H2-type domain-containing protein</fullName>
    </submittedName>
</protein>
<name>A0A2A6CBX2_PRIPA</name>